<reference evidence="4 5" key="1">
    <citation type="journal article" date="2010" name="Proc. Natl. Acad. Sci. U.S.A.">
        <title>Insights into evolution of multicellular fungi from the assembled chromosomes of the mushroom Coprinopsis cinerea (Coprinus cinereus).</title>
        <authorList>
            <person name="Stajich J.E."/>
            <person name="Wilke S.K."/>
            <person name="Ahren D."/>
            <person name="Au C.H."/>
            <person name="Birren B.W."/>
            <person name="Borodovsky M."/>
            <person name="Burns C."/>
            <person name="Canback B."/>
            <person name="Casselton L.A."/>
            <person name="Cheng C.K."/>
            <person name="Deng J."/>
            <person name="Dietrich F.S."/>
            <person name="Fargo D.C."/>
            <person name="Farman M.L."/>
            <person name="Gathman A.C."/>
            <person name="Goldberg J."/>
            <person name="Guigo R."/>
            <person name="Hoegger P.J."/>
            <person name="Hooker J.B."/>
            <person name="Huggins A."/>
            <person name="James T.Y."/>
            <person name="Kamada T."/>
            <person name="Kilaru S."/>
            <person name="Kodira C."/>
            <person name="Kues U."/>
            <person name="Kupfer D."/>
            <person name="Kwan H.S."/>
            <person name="Lomsadze A."/>
            <person name="Li W."/>
            <person name="Lilly W.W."/>
            <person name="Ma L.J."/>
            <person name="Mackey A.J."/>
            <person name="Manning G."/>
            <person name="Martin F."/>
            <person name="Muraguchi H."/>
            <person name="Natvig D.O."/>
            <person name="Palmerini H."/>
            <person name="Ramesh M.A."/>
            <person name="Rehmeyer C.J."/>
            <person name="Roe B.A."/>
            <person name="Shenoy N."/>
            <person name="Stanke M."/>
            <person name="Ter-Hovhannisyan V."/>
            <person name="Tunlid A."/>
            <person name="Velagapudi R."/>
            <person name="Vision T.J."/>
            <person name="Zeng Q."/>
            <person name="Zolan M.E."/>
            <person name="Pukkila P.J."/>
        </authorList>
    </citation>
    <scope>NUCLEOTIDE SEQUENCE [LARGE SCALE GENOMIC DNA]</scope>
    <source>
        <strain evidence="5">Okayama-7 / 130 / ATCC MYA-4618 / FGSC 9003</strain>
    </source>
</reference>
<dbReference type="InterPro" id="IPR059179">
    <property type="entry name" value="MLKL-like_MCAfunc"/>
</dbReference>
<dbReference type="CDD" id="cd21037">
    <property type="entry name" value="MLKL_NTD"/>
    <property type="match status" value="1"/>
</dbReference>
<dbReference type="AlphaFoldDB" id="A8NQ14"/>
<name>A8NQ14_COPC7</name>
<dbReference type="eggNOG" id="KOG0266">
    <property type="taxonomic scope" value="Eukaryota"/>
</dbReference>
<organism evidence="4 5">
    <name type="scientific">Coprinopsis cinerea (strain Okayama-7 / 130 / ATCC MYA-4618 / FGSC 9003)</name>
    <name type="common">Inky cap fungus</name>
    <name type="synonym">Hormographiella aspergillata</name>
    <dbReference type="NCBI Taxonomy" id="240176"/>
    <lineage>
        <taxon>Eukaryota</taxon>
        <taxon>Fungi</taxon>
        <taxon>Dikarya</taxon>
        <taxon>Basidiomycota</taxon>
        <taxon>Agaricomycotina</taxon>
        <taxon>Agaricomycetes</taxon>
        <taxon>Agaricomycetidae</taxon>
        <taxon>Agaricales</taxon>
        <taxon>Agaricineae</taxon>
        <taxon>Psathyrellaceae</taxon>
        <taxon>Coprinopsis</taxon>
    </lineage>
</organism>
<feature type="compositionally biased region" description="Polar residues" evidence="2">
    <location>
        <begin position="40"/>
        <end position="53"/>
    </location>
</feature>
<evidence type="ECO:0000259" key="3">
    <source>
        <dbReference type="Pfam" id="PF24883"/>
    </source>
</evidence>
<evidence type="ECO:0000313" key="5">
    <source>
        <dbReference type="Proteomes" id="UP000001861"/>
    </source>
</evidence>
<dbReference type="HOGENOM" id="CLU_019223_0_0_1"/>
<protein>
    <recommendedName>
        <fullName evidence="3">Nephrocystin 3-like N-terminal domain-containing protein</fullName>
    </recommendedName>
</protein>
<feature type="domain" description="Nephrocystin 3-like N-terminal" evidence="3">
    <location>
        <begin position="288"/>
        <end position="439"/>
    </location>
</feature>
<sequence>MSIAPASSKRRWMNPRRWFRHEASTYKGAIANTSCSSSSQTVGSHQPQKTPSFKSAEEGESTQHAVEDRADSGSRVNKPMSVAKNTFIETLDLLVRFSDGMSIPIKGPLSLVQGLVTQAKRIGANRESLNELQRHCHSLATIIKSGLSEVNESVLPEPLSNMLERLSKEMSAALDQMGITDTSLILAFVNAREVEELIVTIDRIIQRSIAKFLVAIGVHDSIRLSKVDLKIRRVYYDDVQRRLMERIVSEAIYDGLDRDQPMAQCKEGTRKHLLALFADRINNFNGKRCEVICVTGAAGSGKTAIMRTTAKRADVEGKLAASFFFWANSNTRNTYRSLVTTLAYGLVVNVPPLRSFILDAFAKDESIAGGRSLEKQFRSLILEPVQRAMELGLLHEDWPKLISIDGLDECKGEEEQREIVQTIDVVFLDPKVNFPFLISFSSRPEAPARFALEHLFAGHLEHINLNNEKYSATADIMQFLVDEFARIRREHAMGRLLPAVWPSLRDLERLVDNSSAQFIYVATIIKFIGELRADQASRLKMVLEWVPSSSGTRNPFQSLDDLYTTILLKAQTEYEKNCDDVDVDPQAVVKLLRWVVSLKWVEFDSGIEPYESALLLKAGTIEKTFYDIHSLIDVKTLQLYHKSLTDFLSDAARCPPQLFIPVHSIVNRLAHCAIASFDRVLMAKTRATSFDERCFATISDFVAHFEGYFELSFEDLIDYSLYVPSALLYFFDRIPPQVGEQIKRGELDKSYSALLKRIVKVKKSFFKDNWHPQGPHVTSPPLIMDPNEDEDMVPGFLT</sequence>
<accession>A8NQ14</accession>
<dbReference type="Pfam" id="PF24883">
    <property type="entry name" value="NPHP3_N"/>
    <property type="match status" value="1"/>
</dbReference>
<keyword evidence="5" id="KW-1185">Reference proteome</keyword>
<dbReference type="PANTHER" id="PTHR10039">
    <property type="entry name" value="AMELOGENIN"/>
    <property type="match status" value="1"/>
</dbReference>
<dbReference type="Proteomes" id="UP000001861">
    <property type="component" value="Unassembled WGS sequence"/>
</dbReference>
<evidence type="ECO:0000256" key="1">
    <source>
        <dbReference type="ARBA" id="ARBA00022737"/>
    </source>
</evidence>
<dbReference type="OrthoDB" id="2683297at2759"/>
<dbReference type="KEGG" id="cci:CC1G_05416"/>
<evidence type="ECO:0000313" key="4">
    <source>
        <dbReference type="EMBL" id="EAU86422.2"/>
    </source>
</evidence>
<dbReference type="EMBL" id="AACS02000008">
    <property type="protein sequence ID" value="EAU86422.2"/>
    <property type="molecule type" value="Genomic_DNA"/>
</dbReference>
<dbReference type="PANTHER" id="PTHR10039:SF5">
    <property type="entry name" value="NACHT DOMAIN-CONTAINING PROTEIN"/>
    <property type="match status" value="1"/>
</dbReference>
<gene>
    <name evidence="4" type="ORF">CC1G_05416</name>
</gene>
<dbReference type="GeneID" id="6011986"/>
<dbReference type="SUPFAM" id="SSF52540">
    <property type="entry name" value="P-loop containing nucleoside triphosphate hydrolases"/>
    <property type="match status" value="1"/>
</dbReference>
<dbReference type="OMA" id="IRERINH"/>
<feature type="region of interest" description="Disordered" evidence="2">
    <location>
        <begin position="33"/>
        <end position="77"/>
    </location>
</feature>
<dbReference type="VEuPathDB" id="FungiDB:CC1G_05416"/>
<dbReference type="Gene3D" id="3.40.50.300">
    <property type="entry name" value="P-loop containing nucleotide triphosphate hydrolases"/>
    <property type="match status" value="1"/>
</dbReference>
<keyword evidence="1" id="KW-0677">Repeat</keyword>
<dbReference type="InterPro" id="IPR027417">
    <property type="entry name" value="P-loop_NTPase"/>
</dbReference>
<evidence type="ECO:0000256" key="2">
    <source>
        <dbReference type="SAM" id="MobiDB-lite"/>
    </source>
</evidence>
<dbReference type="InParanoid" id="A8NQ14"/>
<dbReference type="InterPro" id="IPR056884">
    <property type="entry name" value="NPHP3-like_N"/>
</dbReference>
<dbReference type="RefSeq" id="XP_001835454.2">
    <property type="nucleotide sequence ID" value="XM_001835402.2"/>
</dbReference>
<proteinExistence type="predicted"/>
<comment type="caution">
    <text evidence="4">The sequence shown here is derived from an EMBL/GenBank/DDBJ whole genome shotgun (WGS) entry which is preliminary data.</text>
</comment>